<keyword evidence="1 2" id="KW-0902">Two-component regulatory system</keyword>
<dbReference type="GeneID" id="106758295"/>
<dbReference type="InterPro" id="IPR036641">
    <property type="entry name" value="HPT_dom_sf"/>
</dbReference>
<evidence type="ECO:0000256" key="1">
    <source>
        <dbReference type="ARBA" id="ARBA00023012"/>
    </source>
</evidence>
<sequence length="153" mass="17357">MSLSILRGLLQGYTKSLLQEGVVNDQFNEIMIGEANHVVQLIETYIADVERILSEILRHEENEKIDLHKLTPLAREIEDKSTRIGAELVKVACYNVIKACDENNHQNFSRSLMLLKKDFGSSKNKLASFAQMEQRIIRLEKSQSPASTSQSPK</sequence>
<dbReference type="GO" id="GO:0043424">
    <property type="term" value="F:protein histidine kinase binding"/>
    <property type="evidence" value="ECO:0007669"/>
    <property type="project" value="UniProtKB-UniRule"/>
</dbReference>
<dbReference type="OrthoDB" id="1670022at2759"/>
<dbReference type="GO" id="GO:0000160">
    <property type="term" value="P:phosphorelay signal transduction system"/>
    <property type="evidence" value="ECO:0007669"/>
    <property type="project" value="UniProtKB-UniRule"/>
</dbReference>
<dbReference type="GO" id="GO:0005634">
    <property type="term" value="C:nucleus"/>
    <property type="evidence" value="ECO:0007669"/>
    <property type="project" value="UniProtKB-SubCell"/>
</dbReference>
<protein>
    <recommendedName>
        <fullName evidence="2">Histidine-containing phosphotransfer protein</fullName>
    </recommendedName>
</protein>
<proteinExistence type="predicted"/>
<evidence type="ECO:0000313" key="3">
    <source>
        <dbReference type="Proteomes" id="UP000087766"/>
    </source>
</evidence>
<reference evidence="4" key="2">
    <citation type="submission" date="2025-08" db="UniProtKB">
        <authorList>
            <consortium name="RefSeq"/>
        </authorList>
    </citation>
    <scope>IDENTIFICATION</scope>
    <source>
        <tissue evidence="4">Leaf</tissue>
    </source>
</reference>
<dbReference type="SUPFAM" id="SSF47226">
    <property type="entry name" value="Histidine-containing phosphotransfer domain, HPT domain"/>
    <property type="match status" value="1"/>
</dbReference>
<evidence type="ECO:0000313" key="4">
    <source>
        <dbReference type="RefSeq" id="XP_014496717.1"/>
    </source>
</evidence>
<accession>A0A1S3TSL4</accession>
<comment type="domain">
    <text evidence="2">Histidine-containing phosphotransfer domain (HPt) contains an active histidine that mediates the phosphotransfer.</text>
</comment>
<keyword evidence="3" id="KW-1185">Reference proteome</keyword>
<dbReference type="GO" id="GO:0009736">
    <property type="term" value="P:cytokinin-activated signaling pathway"/>
    <property type="evidence" value="ECO:0007669"/>
    <property type="project" value="UniProtKB-KW"/>
</dbReference>
<dbReference type="Gene3D" id="1.20.120.160">
    <property type="entry name" value="HPT domain"/>
    <property type="match status" value="1"/>
</dbReference>
<evidence type="ECO:0000256" key="2">
    <source>
        <dbReference type="RuleBase" id="RU369004"/>
    </source>
</evidence>
<dbReference type="PANTHER" id="PTHR28242:SF7">
    <property type="entry name" value="HISTIDINE-CONTAINING PHOSPHOTRANSFER PROTEIN"/>
    <property type="match status" value="1"/>
</dbReference>
<dbReference type="GO" id="GO:0005829">
    <property type="term" value="C:cytosol"/>
    <property type="evidence" value="ECO:0007669"/>
    <property type="project" value="UniProtKB-SubCell"/>
</dbReference>
<keyword evidence="2" id="KW-0932">Cytokinin signaling pathway</keyword>
<reference evidence="3" key="1">
    <citation type="journal article" date="2014" name="Nat. Commun.">
        <title>Genome sequence of mungbean and insights into evolution within Vigna species.</title>
        <authorList>
            <person name="Kang Y.J."/>
            <person name="Kim S.K."/>
            <person name="Kim M.Y."/>
            <person name="Lestari P."/>
            <person name="Kim K.H."/>
            <person name="Ha B.K."/>
            <person name="Jun T.H."/>
            <person name="Hwang W.J."/>
            <person name="Lee T."/>
            <person name="Lee J."/>
            <person name="Shim S."/>
            <person name="Yoon M.Y."/>
            <person name="Jang Y.E."/>
            <person name="Han K.S."/>
            <person name="Taeprayoon P."/>
            <person name="Yoon N."/>
            <person name="Somta P."/>
            <person name="Tanya P."/>
            <person name="Kim K.S."/>
            <person name="Gwag J.G."/>
            <person name="Moon J.K."/>
            <person name="Lee Y.H."/>
            <person name="Park B.S."/>
            <person name="Bombarely A."/>
            <person name="Doyle J.J."/>
            <person name="Jackson S.A."/>
            <person name="Schafleitner R."/>
            <person name="Srinives P."/>
            <person name="Varshney R.K."/>
            <person name="Lee S.H."/>
        </authorList>
    </citation>
    <scope>NUCLEOTIDE SEQUENCE [LARGE SCALE GENOMIC DNA]</scope>
    <source>
        <strain evidence="3">cv. VC1973A</strain>
    </source>
</reference>
<organism evidence="3 4">
    <name type="scientific">Vigna radiata var. radiata</name>
    <name type="common">Mung bean</name>
    <name type="synonym">Phaseolus aureus</name>
    <dbReference type="NCBI Taxonomy" id="3916"/>
    <lineage>
        <taxon>Eukaryota</taxon>
        <taxon>Viridiplantae</taxon>
        <taxon>Streptophyta</taxon>
        <taxon>Embryophyta</taxon>
        <taxon>Tracheophyta</taxon>
        <taxon>Spermatophyta</taxon>
        <taxon>Magnoliopsida</taxon>
        <taxon>eudicotyledons</taxon>
        <taxon>Gunneridae</taxon>
        <taxon>Pentapetalae</taxon>
        <taxon>rosids</taxon>
        <taxon>fabids</taxon>
        <taxon>Fabales</taxon>
        <taxon>Fabaceae</taxon>
        <taxon>Papilionoideae</taxon>
        <taxon>50 kb inversion clade</taxon>
        <taxon>NPAAA clade</taxon>
        <taxon>indigoferoid/millettioid clade</taxon>
        <taxon>Phaseoleae</taxon>
        <taxon>Vigna</taxon>
    </lineage>
</organism>
<comment type="function">
    <text evidence="2">Functions as a two-component phosphorelay mediators between cytokinin sensor histidine kinases and response regulators (B-type ARRs). Plays an important role in propagating cytokinin signal transduction.</text>
</comment>
<dbReference type="InterPro" id="IPR045871">
    <property type="entry name" value="AHP1-5/YPD1"/>
</dbReference>
<dbReference type="PANTHER" id="PTHR28242">
    <property type="entry name" value="PHOSPHORELAY INTERMEDIATE PROTEIN YPD1"/>
    <property type="match status" value="1"/>
</dbReference>
<dbReference type="STRING" id="3916.A0A1S3TSL4"/>
<dbReference type="AlphaFoldDB" id="A0A1S3TSL4"/>
<dbReference type="RefSeq" id="XP_014496717.1">
    <property type="nucleotide sequence ID" value="XM_014641231.1"/>
</dbReference>
<dbReference type="GO" id="GO:0009927">
    <property type="term" value="F:histidine phosphotransfer kinase activity"/>
    <property type="evidence" value="ECO:0007669"/>
    <property type="project" value="UniProtKB-UniRule"/>
</dbReference>
<dbReference type="KEGG" id="vra:106758295"/>
<dbReference type="Proteomes" id="UP000087766">
    <property type="component" value="Chromosome 4"/>
</dbReference>
<gene>
    <name evidence="4" type="primary">LOC106758295</name>
</gene>
<name>A0A1S3TSL4_VIGRR</name>
<comment type="subcellular location">
    <subcellularLocation>
        <location evidence="2">Cytoplasm</location>
        <location evidence="2">Cytosol</location>
    </subcellularLocation>
    <subcellularLocation>
        <location evidence="2">Nucleus</location>
    </subcellularLocation>
</comment>